<dbReference type="EMBL" id="OY726397">
    <property type="protein sequence ID" value="CAJ1509530.1"/>
    <property type="molecule type" value="Genomic_DNA"/>
</dbReference>
<gene>
    <name evidence="2" type="ORF">MU0053_004215</name>
</gene>
<proteinExistence type="predicted"/>
<accession>A0ABN9NS87</accession>
<sequence>MQQAPSIELGQEDAPSPSRVGKFLAAGVAVVGATAIAVTPVSPVLEDVTVSNRSFSLTASANPTYSSPTAAVYQNLFAQASANLSGLGDTLFSDPFPILSQVGENQLANADKIIGGFTAIPDSFNSYWNGNNGKKLFDEALVHLQNGEYADAWDRINRSFVYSLNVLSPVYAAIWSQAPSARNPEGNMGIPEQMATNLLQVVQAVFDRASIVNGSTQALLGPFLGLNFEIALLADAVTNAIEEGDAEGVFTALVNAPGVFANTFLNGYVNPECEGAACEDQFPGLINATGPIVNLFSGIPKAIAEALKPDPVPGAPFVPTPPAATPQIAAIDSIIAARNTVTLEIEPASEKSEDEQSTDVVTEPVADEVPVVETTPSETAPVETTPVETAPVVEADPVIDESEALLEEAGTGTTAPAAKRPVSAAVKKTQAALKQVRSDIRDSVSKVLKPRNKKDSSSESSKDSTDSGADKDTAKSDKGSDKSDNGSSKSGDE</sequence>
<reference evidence="2 3" key="1">
    <citation type="submission" date="2023-08" db="EMBL/GenBank/DDBJ databases">
        <authorList>
            <person name="Folkvardsen B D."/>
            <person name="Norman A."/>
        </authorList>
    </citation>
    <scope>NUCLEOTIDE SEQUENCE [LARGE SCALE GENOMIC DNA]</scope>
    <source>
        <strain evidence="2 3">Mu0053</strain>
    </source>
</reference>
<evidence type="ECO:0000313" key="3">
    <source>
        <dbReference type="Proteomes" id="UP001190465"/>
    </source>
</evidence>
<feature type="compositionally biased region" description="Basic and acidic residues" evidence="1">
    <location>
        <begin position="453"/>
        <end position="493"/>
    </location>
</feature>
<name>A0ABN9NS87_9MYCO</name>
<keyword evidence="3" id="KW-1185">Reference proteome</keyword>
<evidence type="ECO:0000256" key="1">
    <source>
        <dbReference type="SAM" id="MobiDB-lite"/>
    </source>
</evidence>
<evidence type="ECO:0000313" key="2">
    <source>
        <dbReference type="EMBL" id="CAJ1509530.1"/>
    </source>
</evidence>
<protein>
    <recommendedName>
        <fullName evidence="4">PE-PPE domain-containing protein</fullName>
    </recommendedName>
</protein>
<feature type="region of interest" description="Disordered" evidence="1">
    <location>
        <begin position="434"/>
        <end position="493"/>
    </location>
</feature>
<organism evidence="2 3">
    <name type="scientific">[Mycobacterium] burgundiense</name>
    <dbReference type="NCBI Taxonomy" id="3064286"/>
    <lineage>
        <taxon>Bacteria</taxon>
        <taxon>Bacillati</taxon>
        <taxon>Actinomycetota</taxon>
        <taxon>Actinomycetes</taxon>
        <taxon>Mycobacteriales</taxon>
        <taxon>Mycobacteriaceae</taxon>
        <taxon>Mycolicibacterium</taxon>
    </lineage>
</organism>
<dbReference type="Proteomes" id="UP001190465">
    <property type="component" value="Chromosome"/>
</dbReference>
<dbReference type="RefSeq" id="WP_308479525.1">
    <property type="nucleotide sequence ID" value="NZ_OY726397.1"/>
</dbReference>
<evidence type="ECO:0008006" key="4">
    <source>
        <dbReference type="Google" id="ProtNLM"/>
    </source>
</evidence>